<sequence length="141" mass="16098">MKHSKTKNLENQKLKNQIKKIFPLYIYNYIMDNQTEEKTHAEQVEHSEPTNHHNNGITESNDSNLIPPTTETIIREEIGAKKCCSVSKDIYYVMYCCFKTWSFSLNACEGGCMCLSKSCLLCSDLALGCNKCLEQMDCDGH</sequence>
<dbReference type="EMBL" id="MN739768">
    <property type="protein sequence ID" value="QHT25478.1"/>
    <property type="molecule type" value="Genomic_DNA"/>
</dbReference>
<dbReference type="AlphaFoldDB" id="A0A6C0E9I2"/>
<feature type="compositionally biased region" description="Basic and acidic residues" evidence="1">
    <location>
        <begin position="38"/>
        <end position="51"/>
    </location>
</feature>
<organism evidence="2">
    <name type="scientific">viral metagenome</name>
    <dbReference type="NCBI Taxonomy" id="1070528"/>
    <lineage>
        <taxon>unclassified sequences</taxon>
        <taxon>metagenomes</taxon>
        <taxon>organismal metagenomes</taxon>
    </lineage>
</organism>
<name>A0A6C0E9I2_9ZZZZ</name>
<proteinExistence type="predicted"/>
<feature type="compositionally biased region" description="Polar residues" evidence="1">
    <location>
        <begin position="52"/>
        <end position="66"/>
    </location>
</feature>
<reference evidence="2" key="1">
    <citation type="journal article" date="2020" name="Nature">
        <title>Giant virus diversity and host interactions through global metagenomics.</title>
        <authorList>
            <person name="Schulz F."/>
            <person name="Roux S."/>
            <person name="Paez-Espino D."/>
            <person name="Jungbluth S."/>
            <person name="Walsh D.A."/>
            <person name="Denef V.J."/>
            <person name="McMahon K.D."/>
            <person name="Konstantinidis K.T."/>
            <person name="Eloe-Fadrosh E.A."/>
            <person name="Kyrpides N.C."/>
            <person name="Woyke T."/>
        </authorList>
    </citation>
    <scope>NUCLEOTIDE SEQUENCE</scope>
    <source>
        <strain evidence="2">GVMAG-M-3300023179-152</strain>
    </source>
</reference>
<accession>A0A6C0E9I2</accession>
<evidence type="ECO:0000256" key="1">
    <source>
        <dbReference type="SAM" id="MobiDB-lite"/>
    </source>
</evidence>
<feature type="region of interest" description="Disordered" evidence="1">
    <location>
        <begin position="38"/>
        <end position="66"/>
    </location>
</feature>
<protein>
    <submittedName>
        <fullName evidence="2">Uncharacterized protein</fullName>
    </submittedName>
</protein>
<evidence type="ECO:0000313" key="2">
    <source>
        <dbReference type="EMBL" id="QHT25478.1"/>
    </source>
</evidence>